<dbReference type="EMBL" id="CP021081">
    <property type="protein sequence ID" value="ASN79931.1"/>
    <property type="molecule type" value="Genomic_DNA"/>
</dbReference>
<dbReference type="GO" id="GO:0016791">
    <property type="term" value="F:phosphatase activity"/>
    <property type="evidence" value="ECO:0007669"/>
    <property type="project" value="TreeGrafter"/>
</dbReference>
<dbReference type="Proteomes" id="UP000259030">
    <property type="component" value="Chromosome"/>
</dbReference>
<protein>
    <submittedName>
        <fullName evidence="1">Histidine phosphatase family protein</fullName>
    </submittedName>
</protein>
<sequence>MLTLHLVRHAPTVRNHERRYPFPHEDPPLSPEGEALARRLVLPAADVVFASPRARVRQTAALAGFPEVLDAPALVEARFGVMAGLTWAELEARHGEAPRTWIDTLSDPQSPLGPPGGETGQAFHGRVQAWLDALPEEGAVLAFAHSGTLQAALRLTVGLGAVVTPPGTRITLERAGGPWWLSAVVPPG</sequence>
<evidence type="ECO:0000313" key="2">
    <source>
        <dbReference type="Proteomes" id="UP000259030"/>
    </source>
</evidence>
<dbReference type="Pfam" id="PF00300">
    <property type="entry name" value="His_Phos_1"/>
    <property type="match status" value="1"/>
</dbReference>
<reference evidence="1 2" key="1">
    <citation type="submission" date="2017-05" db="EMBL/GenBank/DDBJ databases">
        <title>The complete genome sequence of Deinococcus ficus isolated from the rhizosphere of the Ficus religiosa L. in Taiwan.</title>
        <authorList>
            <person name="Wu K.-M."/>
            <person name="Liao T.-L."/>
            <person name="Liu Y.-M."/>
            <person name="Young C.-C."/>
            <person name="Tsai S.-F."/>
        </authorList>
    </citation>
    <scope>NUCLEOTIDE SEQUENCE [LARGE SCALE GENOMIC DNA]</scope>
    <source>
        <strain evidence="1 2">CC-FR2-10</strain>
    </source>
</reference>
<dbReference type="KEGG" id="dfc:DFI_01950"/>
<dbReference type="PANTHER" id="PTHR48100:SF1">
    <property type="entry name" value="HISTIDINE PHOSPHATASE FAMILY PROTEIN-RELATED"/>
    <property type="match status" value="1"/>
</dbReference>
<dbReference type="InterPro" id="IPR013078">
    <property type="entry name" value="His_Pase_superF_clade-1"/>
</dbReference>
<dbReference type="STRING" id="317577.GCA_000419625_00755"/>
<gene>
    <name evidence="1" type="ORF">DFI_01950</name>
</gene>
<dbReference type="RefSeq" id="WP_027463927.1">
    <property type="nucleotide sequence ID" value="NZ_CP021081.1"/>
</dbReference>
<proteinExistence type="predicted"/>
<dbReference type="SUPFAM" id="SSF53254">
    <property type="entry name" value="Phosphoglycerate mutase-like"/>
    <property type="match status" value="1"/>
</dbReference>
<dbReference type="GO" id="GO:0005737">
    <property type="term" value="C:cytoplasm"/>
    <property type="evidence" value="ECO:0007669"/>
    <property type="project" value="TreeGrafter"/>
</dbReference>
<dbReference type="InterPro" id="IPR050275">
    <property type="entry name" value="PGM_Phosphatase"/>
</dbReference>
<evidence type="ECO:0000313" key="1">
    <source>
        <dbReference type="EMBL" id="ASN79931.1"/>
    </source>
</evidence>
<dbReference type="InterPro" id="IPR029033">
    <property type="entry name" value="His_PPase_superfam"/>
</dbReference>
<keyword evidence="2" id="KW-1185">Reference proteome</keyword>
<dbReference type="Gene3D" id="3.40.50.1240">
    <property type="entry name" value="Phosphoglycerate mutase-like"/>
    <property type="match status" value="1"/>
</dbReference>
<name>A0A221STH4_9DEIO</name>
<dbReference type="AlphaFoldDB" id="A0A221STH4"/>
<dbReference type="PANTHER" id="PTHR48100">
    <property type="entry name" value="BROAD-SPECIFICITY PHOSPHATASE YOR283W-RELATED"/>
    <property type="match status" value="1"/>
</dbReference>
<organism evidence="1 2">
    <name type="scientific">Deinococcus ficus</name>
    <dbReference type="NCBI Taxonomy" id="317577"/>
    <lineage>
        <taxon>Bacteria</taxon>
        <taxon>Thermotogati</taxon>
        <taxon>Deinococcota</taxon>
        <taxon>Deinococci</taxon>
        <taxon>Deinococcales</taxon>
        <taxon>Deinococcaceae</taxon>
        <taxon>Deinococcus</taxon>
    </lineage>
</organism>
<dbReference type="SMART" id="SM00855">
    <property type="entry name" value="PGAM"/>
    <property type="match status" value="1"/>
</dbReference>
<dbReference type="CDD" id="cd07067">
    <property type="entry name" value="HP_PGM_like"/>
    <property type="match status" value="1"/>
</dbReference>
<accession>A0A221STH4</accession>